<dbReference type="PANTHER" id="PTHR21666:SF292">
    <property type="entry name" value="MUREIN DD-ENDOPEPTIDASE MEPM"/>
    <property type="match status" value="1"/>
</dbReference>
<dbReference type="InterPro" id="IPR045834">
    <property type="entry name" value="Csd3_N2"/>
</dbReference>
<dbReference type="SUPFAM" id="SSF51261">
    <property type="entry name" value="Duplicated hybrid motif"/>
    <property type="match status" value="1"/>
</dbReference>
<keyword evidence="11" id="KW-1185">Reference proteome</keyword>
<dbReference type="InterPro" id="IPR050570">
    <property type="entry name" value="Cell_wall_metabolism_enzyme"/>
</dbReference>
<reference evidence="10 11" key="1">
    <citation type="submission" date="2020-03" db="EMBL/GenBank/DDBJ databases">
        <title>Complete Genome Sequence of Halomonas meridiana strain Eplume2, isolated from hydrothermal-plume in the north east Pacific Ocean.</title>
        <authorList>
            <person name="Kurihara Y."/>
            <person name="Kawai S."/>
            <person name="Sakai A."/>
            <person name="Galipon J."/>
            <person name="Arakawa K."/>
        </authorList>
    </citation>
    <scope>NUCLEOTIDE SEQUENCE [LARGE SCALE GENOMIC DNA]</scope>
    <source>
        <strain evidence="10 11">Eplume2</strain>
    </source>
</reference>
<dbReference type="FunFam" id="2.70.70.10:FF:000002">
    <property type="entry name" value="Murein DD-endopeptidase MepM"/>
    <property type="match status" value="1"/>
</dbReference>
<keyword evidence="4" id="KW-0479">Metal-binding</keyword>
<dbReference type="InterPro" id="IPR016047">
    <property type="entry name" value="M23ase_b-sheet_dom"/>
</dbReference>
<evidence type="ECO:0000313" key="11">
    <source>
        <dbReference type="Proteomes" id="UP000501053"/>
    </source>
</evidence>
<feature type="domain" description="M23ase beta-sheet core" evidence="8">
    <location>
        <begin position="395"/>
        <end position="488"/>
    </location>
</feature>
<evidence type="ECO:0000259" key="8">
    <source>
        <dbReference type="Pfam" id="PF01551"/>
    </source>
</evidence>
<evidence type="ECO:0000256" key="1">
    <source>
        <dbReference type="ARBA" id="ARBA00001947"/>
    </source>
</evidence>
<dbReference type="Pfam" id="PF01551">
    <property type="entry name" value="Peptidase_M23"/>
    <property type="match status" value="1"/>
</dbReference>
<evidence type="ECO:0000256" key="3">
    <source>
        <dbReference type="ARBA" id="ARBA00022670"/>
    </source>
</evidence>
<keyword evidence="5" id="KW-0378">Hydrolase</keyword>
<dbReference type="CDD" id="cd12797">
    <property type="entry name" value="M23_peptidase"/>
    <property type="match status" value="1"/>
</dbReference>
<comment type="cofactor">
    <cofactor evidence="1">
        <name>Zn(2+)</name>
        <dbReference type="ChEBI" id="CHEBI:29105"/>
    </cofactor>
</comment>
<dbReference type="GO" id="GO:0030313">
    <property type="term" value="C:cell envelope"/>
    <property type="evidence" value="ECO:0007669"/>
    <property type="project" value="UniProtKB-SubCell"/>
</dbReference>
<dbReference type="InterPro" id="IPR011055">
    <property type="entry name" value="Dup_hybrid_motif"/>
</dbReference>
<name>A0A6F8XH78_9GAMM</name>
<dbReference type="AlphaFoldDB" id="A0A6F8XH78"/>
<comment type="subcellular location">
    <subcellularLocation>
        <location evidence="2">Cell envelope</location>
    </subcellularLocation>
</comment>
<dbReference type="Gene3D" id="3.10.450.350">
    <property type="match status" value="2"/>
</dbReference>
<keyword evidence="7" id="KW-0482">Metalloprotease</keyword>
<proteinExistence type="predicted"/>
<evidence type="ECO:0000256" key="5">
    <source>
        <dbReference type="ARBA" id="ARBA00022801"/>
    </source>
</evidence>
<evidence type="ECO:0000256" key="2">
    <source>
        <dbReference type="ARBA" id="ARBA00004196"/>
    </source>
</evidence>
<feature type="domain" description="Csd3-like second N-terminal" evidence="9">
    <location>
        <begin position="261"/>
        <end position="383"/>
    </location>
</feature>
<dbReference type="GO" id="GO:0006508">
    <property type="term" value="P:proteolysis"/>
    <property type="evidence" value="ECO:0007669"/>
    <property type="project" value="UniProtKB-KW"/>
</dbReference>
<evidence type="ECO:0000259" key="9">
    <source>
        <dbReference type="Pfam" id="PF19425"/>
    </source>
</evidence>
<dbReference type="GO" id="GO:0046872">
    <property type="term" value="F:metal ion binding"/>
    <property type="evidence" value="ECO:0007669"/>
    <property type="project" value="UniProtKB-KW"/>
</dbReference>
<evidence type="ECO:0000256" key="4">
    <source>
        <dbReference type="ARBA" id="ARBA00022723"/>
    </source>
</evidence>
<organism evidence="10 11">
    <name type="scientific">Vreelandella aquamarina</name>
    <dbReference type="NCBI Taxonomy" id="77097"/>
    <lineage>
        <taxon>Bacteria</taxon>
        <taxon>Pseudomonadati</taxon>
        <taxon>Pseudomonadota</taxon>
        <taxon>Gammaproteobacteria</taxon>
        <taxon>Oceanospirillales</taxon>
        <taxon>Halomonadaceae</taxon>
        <taxon>Vreelandella</taxon>
    </lineage>
</organism>
<dbReference type="EMBL" id="AP022869">
    <property type="protein sequence ID" value="BCB73107.1"/>
    <property type="molecule type" value="Genomic_DNA"/>
</dbReference>
<keyword evidence="3" id="KW-0645">Protease</keyword>
<gene>
    <name evidence="10" type="ORF">HMEPL2_34580</name>
</gene>
<accession>A0A6F8XH78</accession>
<evidence type="ECO:0000256" key="6">
    <source>
        <dbReference type="ARBA" id="ARBA00022833"/>
    </source>
</evidence>
<dbReference type="Gene3D" id="2.70.70.10">
    <property type="entry name" value="Glucose Permease (Domain IIA)"/>
    <property type="match status" value="1"/>
</dbReference>
<dbReference type="PANTHER" id="PTHR21666">
    <property type="entry name" value="PEPTIDASE-RELATED"/>
    <property type="match status" value="1"/>
</dbReference>
<sequence length="543" mass="59584">MVTVLGAQKLITTYDDLNQPQTPLESVLVPLPSDSAPGVPSLRQERAPVAEAIDRASRALDATREHIPLSELAATEIVDLDVITSAEASMASEAEPRDAQSQVALHEGALDDGALHMAIVLGTITSGMLNVDNSVEIADATSYEDYGVELYEDDVSFLELELAAEEPFVPEWETHIVEPGETFAVLAQNELGLGYSEVLALLDDLPDPRMLTHWRAGHSFDYQLDETGRLLALRMMKNTREGVLLERDSDQYAITAIERQGEPVQRLYAGSVTGSFARSAQATGLSSSSVTELTRILQKKLDFRRDSRRGDQFQVLVESDMIDGETLDSRILAVKYDGERMDLTVVRNTTDDNFYTPEGSSLDPAFARHPFEGNYRLSSNFNPRRLHPVTGRVSPHNGTDFAMPIGTPITAPANGRVERVGNHHAAGRYIVVRHDNGYRTRYLHLSQPLVSQGERVTMGDRIALSGNTGRSTGPHLHYEVIVNNTPVNAMTVELPENTSLSGDTLIAFQRQAEPMLAALESGETGTISVANYERDNDSDESLQ</sequence>
<evidence type="ECO:0000313" key="10">
    <source>
        <dbReference type="EMBL" id="BCB73107.1"/>
    </source>
</evidence>
<evidence type="ECO:0000256" key="7">
    <source>
        <dbReference type="ARBA" id="ARBA00023049"/>
    </source>
</evidence>
<dbReference type="Pfam" id="PF19425">
    <property type="entry name" value="Csd3_N2"/>
    <property type="match status" value="1"/>
</dbReference>
<dbReference type="GO" id="GO:0004222">
    <property type="term" value="F:metalloendopeptidase activity"/>
    <property type="evidence" value="ECO:0007669"/>
    <property type="project" value="TreeGrafter"/>
</dbReference>
<keyword evidence="6" id="KW-0862">Zinc</keyword>
<dbReference type="Proteomes" id="UP000501053">
    <property type="component" value="Chromosome"/>
</dbReference>
<protein>
    <submittedName>
        <fullName evidence="10">Uncharacterized protein</fullName>
    </submittedName>
</protein>